<evidence type="ECO:0000259" key="2">
    <source>
        <dbReference type="Pfam" id="PF14358"/>
    </source>
</evidence>
<keyword evidence="6" id="KW-1185">Reference proteome</keyword>
<dbReference type="EMBL" id="CP009268">
    <property type="protein sequence ID" value="AJA51223.1"/>
    <property type="molecule type" value="Genomic_DNA"/>
</dbReference>
<gene>
    <name evidence="3" type="ORF">CLPA_c11350</name>
    <name evidence="4" type="ORF">CP6013_02017</name>
</gene>
<dbReference type="InterPro" id="IPR025517">
    <property type="entry name" value="DUF4405"/>
</dbReference>
<dbReference type="PATRIC" id="fig|1262449.3.peg.1828"/>
<dbReference type="KEGG" id="cpat:CLPA_c11350"/>
<feature type="transmembrane region" description="Helical" evidence="1">
    <location>
        <begin position="67"/>
        <end position="93"/>
    </location>
</feature>
<name>A0A0H3J880_CLOPA</name>
<keyword evidence="1" id="KW-1133">Transmembrane helix</keyword>
<accession>A0A0H3J880</accession>
<evidence type="ECO:0000313" key="6">
    <source>
        <dbReference type="Proteomes" id="UP000030905"/>
    </source>
</evidence>
<proteinExistence type="predicted"/>
<evidence type="ECO:0000313" key="4">
    <source>
        <dbReference type="EMBL" id="KRU12769.1"/>
    </source>
</evidence>
<dbReference type="Pfam" id="PF14358">
    <property type="entry name" value="DUF4405"/>
    <property type="match status" value="1"/>
</dbReference>
<feature type="transmembrane region" description="Helical" evidence="1">
    <location>
        <begin position="42"/>
        <end position="61"/>
    </location>
</feature>
<reference evidence="3 6" key="1">
    <citation type="journal article" date="2015" name="Genome Announc.">
        <title>Complete Genome Sequence of the Nitrogen-Fixing and Solvent-Producing Clostridium pasteurianum DSM 525.</title>
        <authorList>
            <person name="Poehlein A."/>
            <person name="Grosse-Honebrink A."/>
            <person name="Zhang Y."/>
            <person name="Minton N.P."/>
            <person name="Daniel R."/>
        </authorList>
    </citation>
    <scope>NUCLEOTIDE SEQUENCE [LARGE SCALE GENOMIC DNA]</scope>
    <source>
        <strain evidence="3">DSM 525</strain>
        <strain evidence="6">DSM 525 / ATCC 6013</strain>
    </source>
</reference>
<dbReference type="eggNOG" id="ENOG503243U">
    <property type="taxonomic scope" value="Bacteria"/>
</dbReference>
<organism evidence="3 6">
    <name type="scientific">Clostridium pasteurianum DSM 525 = ATCC 6013</name>
    <dbReference type="NCBI Taxonomy" id="1262449"/>
    <lineage>
        <taxon>Bacteria</taxon>
        <taxon>Bacillati</taxon>
        <taxon>Bacillota</taxon>
        <taxon>Clostridia</taxon>
        <taxon>Eubacteriales</taxon>
        <taxon>Clostridiaceae</taxon>
        <taxon>Clostridium</taxon>
    </lineage>
</organism>
<evidence type="ECO:0000256" key="1">
    <source>
        <dbReference type="SAM" id="Phobius"/>
    </source>
</evidence>
<feature type="transmembrane region" description="Helical" evidence="1">
    <location>
        <begin position="105"/>
        <end position="129"/>
    </location>
</feature>
<evidence type="ECO:0000313" key="3">
    <source>
        <dbReference type="EMBL" id="AJA51223.1"/>
    </source>
</evidence>
<reference evidence="4" key="2">
    <citation type="submission" date="2015-10" db="EMBL/GenBank/DDBJ databases">
        <title>Improved Draft Genome Sequence of Clostridium pasteurianum Strain ATCC 6013 (DSM 525) Using a Hybrid Next-Generation Sequencing Approach.</title>
        <authorList>
            <person name="Pyne M.E."/>
            <person name="Utturkar S.M."/>
            <person name="Brown S.D."/>
            <person name="Moo-Young M."/>
            <person name="Chung D.A."/>
            <person name="Chou P.C."/>
        </authorList>
    </citation>
    <scope>NUCLEOTIDE SEQUENCE</scope>
    <source>
        <strain evidence="4">ATCC 6013</strain>
    </source>
</reference>
<keyword evidence="1" id="KW-0472">Membrane</keyword>
<keyword evidence="1" id="KW-0812">Transmembrane</keyword>
<dbReference type="Proteomes" id="UP000030905">
    <property type="component" value="Chromosome"/>
</dbReference>
<evidence type="ECO:0000313" key="5">
    <source>
        <dbReference type="Proteomes" id="UP000028042"/>
    </source>
</evidence>
<protein>
    <recommendedName>
        <fullName evidence="2">Flavinylation-associated cytochrome domain-containing protein</fullName>
    </recommendedName>
</protein>
<feature type="transmembrane region" description="Helical" evidence="1">
    <location>
        <begin position="12"/>
        <end position="30"/>
    </location>
</feature>
<dbReference type="Proteomes" id="UP000028042">
    <property type="component" value="Unassembled WGS sequence"/>
</dbReference>
<reference evidence="4 5" key="3">
    <citation type="journal article" name="Genome Announc.">
        <title>Improved Draft Genome Sequence of Clostridium pasteurianum Strain ATCC 6013 (DSM 525) Using a Hybrid Next-Generation Sequencing Approach.</title>
        <authorList>
            <person name="Pyne M.E."/>
            <person name="Utturkar S."/>
            <person name="Brown S.D."/>
            <person name="Moo-Young M."/>
            <person name="Chung D.A."/>
            <person name="Chou C.P."/>
        </authorList>
    </citation>
    <scope>NUCLEOTIDE SEQUENCE [LARGE SCALE GENOMIC DNA]</scope>
    <source>
        <strain evidence="4 5">ATCC 6013</strain>
    </source>
</reference>
<dbReference type="EMBL" id="JPGY02000001">
    <property type="protein sequence ID" value="KRU12769.1"/>
    <property type="molecule type" value="Genomic_DNA"/>
</dbReference>
<sequence>MEMYTDKLGWIAAILFFVCFCYFILKRFVISGFKIKIKLRQVLNLHCYLGIIGTIIAIFHVGKNIVFIQLSAGFICFFSMILLCISGIAIKWFKKISPASRKAWRFIHIGLTAVFVTALLWHIVLYHFIMG</sequence>
<dbReference type="KEGG" id="cpae:CPAST_c11350"/>
<dbReference type="AlphaFoldDB" id="A0A0H3J880"/>
<feature type="domain" description="Flavinylation-associated cytochrome" evidence="2">
    <location>
        <begin position="74"/>
        <end position="127"/>
    </location>
</feature>